<dbReference type="InterPro" id="IPR004837">
    <property type="entry name" value="NaCa_Exmemb"/>
</dbReference>
<sequence>MRRAWVVCAVGALAAACVRAGEPDGAVAECPALPRDADFRAACAHVRTACAASPSAHYLRLYYCAGAAIHPDAGAHEVARHPVGLVLLLGSLLFLFSVLGLVASDFFCPNLSSLAVELGMSDSTVGVTLLAFGNGLPDVVSTFRAMQEDAAAMALGELMGAAVFTVSAVCGSILVFHDFDVHPYVLVRDVGMYALAVALTIYFLHDGRLDFAEGVAMLALYACFVFFVFVGDLYVDPRLGEEAADVERIAEQSPLLSEPAMWPRYDVGTHHAWLDVAADARMPRSEAGTRASSPGPPVRKLSLPVWYGSEAYGHERLRAVSPEAGDVLEHGWPGAAAAAESPVVVQDAPDADVEAEDAEDASAWKAARALRPGSPPLIHVERPSVDLSVLPDDVLDDVLAPSAGAPPRARRTLSARPPPLEPPSASAERSSWARVLGVALFPSLMCWASRRPLQRVLGLASVPALLPLRITVPLVSREEVVFHEALTYLLHTSSHAASPTPSVLDVCTELEAQPHALADRAYLIQTEERARADRVLVVLQCALVPALVLHVLGVPGAAGVRHAAMGASAAAGAGAGVVAARRMAAQPGADTSAQLQRCALVRSAAGFGVGLLWIVVSVDQVLALLHALGYVCGWSEAMLGLTLFALGNSLGDMVTNLSIARLGHPLMALSACFASPLTNLLLGIGASTTWTRLVRPAHGPFVFVRSATLVLSSYTLLAMLVSLLVVLPLHGFRTSRTLGGVFLATYAVVMATNVYLERRSP</sequence>
<evidence type="ECO:0000256" key="1">
    <source>
        <dbReference type="ARBA" id="ARBA00004141"/>
    </source>
</evidence>
<comment type="similarity">
    <text evidence="2">Belongs to the Ca(2+):cation antiporter (CaCA) (TC 2.A.19) family.</text>
</comment>
<feature type="transmembrane region" description="Helical" evidence="8">
    <location>
        <begin position="216"/>
        <end position="235"/>
    </location>
</feature>
<keyword evidence="3" id="KW-0813">Transport</keyword>
<feature type="transmembrane region" description="Helical" evidence="8">
    <location>
        <begin position="666"/>
        <end position="690"/>
    </location>
</feature>
<keyword evidence="4 8" id="KW-0812">Transmembrane</keyword>
<feature type="transmembrane region" description="Helical" evidence="8">
    <location>
        <begin position="535"/>
        <end position="554"/>
    </location>
</feature>
<evidence type="ECO:0000256" key="5">
    <source>
        <dbReference type="ARBA" id="ARBA00022989"/>
    </source>
</evidence>
<evidence type="ECO:0000313" key="12">
    <source>
        <dbReference type="Proteomes" id="UP000818624"/>
    </source>
</evidence>
<evidence type="ECO:0000313" key="11">
    <source>
        <dbReference type="EMBL" id="WFD49629.1"/>
    </source>
</evidence>
<dbReference type="Pfam" id="PF01699">
    <property type="entry name" value="Na_Ca_ex"/>
    <property type="match status" value="2"/>
</dbReference>
<feature type="chain" id="PRO_5047509811" description="Sodium/calcium exchanger membrane region domain-containing protein" evidence="9">
    <location>
        <begin position="21"/>
        <end position="761"/>
    </location>
</feature>
<dbReference type="PANTHER" id="PTHR12266:SF0">
    <property type="entry name" value="MITOCHONDRIAL SODIUM_CALCIUM EXCHANGER PROTEIN"/>
    <property type="match status" value="1"/>
</dbReference>
<comment type="subcellular location">
    <subcellularLocation>
        <location evidence="1">Membrane</location>
        <topology evidence="1">Multi-pass membrane protein</topology>
    </subcellularLocation>
</comment>
<keyword evidence="6 8" id="KW-0472">Membrane</keyword>
<feature type="transmembrane region" description="Helical" evidence="8">
    <location>
        <begin position="702"/>
        <end position="726"/>
    </location>
</feature>
<evidence type="ECO:0000256" key="2">
    <source>
        <dbReference type="ARBA" id="ARBA00008170"/>
    </source>
</evidence>
<feature type="region of interest" description="Disordered" evidence="7">
    <location>
        <begin position="400"/>
        <end position="427"/>
    </location>
</feature>
<dbReference type="Gene3D" id="1.20.1420.30">
    <property type="entry name" value="NCX, central ion-binding region"/>
    <property type="match status" value="2"/>
</dbReference>
<evidence type="ECO:0000256" key="8">
    <source>
        <dbReference type="SAM" id="Phobius"/>
    </source>
</evidence>
<evidence type="ECO:0000256" key="4">
    <source>
        <dbReference type="ARBA" id="ARBA00022692"/>
    </source>
</evidence>
<dbReference type="InterPro" id="IPR051359">
    <property type="entry name" value="CaCA_antiporter"/>
</dbReference>
<evidence type="ECO:0000256" key="9">
    <source>
        <dbReference type="SAM" id="SignalP"/>
    </source>
</evidence>
<gene>
    <name evidence="11" type="ORF">GLX27_004313</name>
</gene>
<feature type="transmembrane region" description="Helical" evidence="8">
    <location>
        <begin position="560"/>
        <end position="579"/>
    </location>
</feature>
<name>A0ABY8EY24_MALFU</name>
<feature type="transmembrane region" description="Helical" evidence="8">
    <location>
        <begin position="599"/>
        <end position="616"/>
    </location>
</feature>
<feature type="transmembrane region" description="Helical" evidence="8">
    <location>
        <begin position="185"/>
        <end position="204"/>
    </location>
</feature>
<dbReference type="PROSITE" id="PS51257">
    <property type="entry name" value="PROKAR_LIPOPROTEIN"/>
    <property type="match status" value="1"/>
</dbReference>
<dbReference type="Proteomes" id="UP000818624">
    <property type="component" value="Chromosome 6"/>
</dbReference>
<feature type="signal peptide" evidence="9">
    <location>
        <begin position="1"/>
        <end position="20"/>
    </location>
</feature>
<keyword evidence="12" id="KW-1185">Reference proteome</keyword>
<dbReference type="InterPro" id="IPR044880">
    <property type="entry name" value="NCX_ion-bd_dom_sf"/>
</dbReference>
<feature type="transmembrane region" description="Helical" evidence="8">
    <location>
        <begin position="83"/>
        <end position="102"/>
    </location>
</feature>
<evidence type="ECO:0000259" key="10">
    <source>
        <dbReference type="Pfam" id="PF01699"/>
    </source>
</evidence>
<feature type="domain" description="Sodium/calcium exchanger membrane region" evidence="10">
    <location>
        <begin position="603"/>
        <end position="753"/>
    </location>
</feature>
<accession>A0ABY8EY24</accession>
<dbReference type="PANTHER" id="PTHR12266">
    <property type="entry name" value="NA+/CA2+ K+ INDEPENDENT EXCHANGER"/>
    <property type="match status" value="1"/>
</dbReference>
<feature type="domain" description="Sodium/calcium exchanger membrane region" evidence="10">
    <location>
        <begin position="92"/>
        <end position="229"/>
    </location>
</feature>
<keyword evidence="9" id="KW-0732">Signal</keyword>
<protein>
    <recommendedName>
        <fullName evidence="10">Sodium/calcium exchanger membrane region domain-containing protein</fullName>
    </recommendedName>
</protein>
<proteinExistence type="inferred from homology"/>
<feature type="transmembrane region" description="Helical" evidence="8">
    <location>
        <begin position="738"/>
        <end position="756"/>
    </location>
</feature>
<reference evidence="11 12" key="1">
    <citation type="journal article" date="2020" name="Elife">
        <title>Loss of centromere function drives karyotype evolution in closely related Malassezia species.</title>
        <authorList>
            <person name="Sankaranarayanan S.R."/>
            <person name="Ianiri G."/>
            <person name="Coelho M.A."/>
            <person name="Reza M.H."/>
            <person name="Thimmappa B.C."/>
            <person name="Ganguly P."/>
            <person name="Vadnala R.N."/>
            <person name="Sun S."/>
            <person name="Siddharthan R."/>
            <person name="Tellgren-Roth C."/>
            <person name="Dawson T.L."/>
            <person name="Heitman J."/>
            <person name="Sanyal K."/>
        </authorList>
    </citation>
    <scope>NUCLEOTIDE SEQUENCE [LARGE SCALE GENOMIC DNA]</scope>
    <source>
        <strain evidence="11">CBS14141</strain>
    </source>
</reference>
<dbReference type="EMBL" id="CP046239">
    <property type="protein sequence ID" value="WFD49629.1"/>
    <property type="molecule type" value="Genomic_DNA"/>
</dbReference>
<evidence type="ECO:0000256" key="6">
    <source>
        <dbReference type="ARBA" id="ARBA00023136"/>
    </source>
</evidence>
<evidence type="ECO:0000256" key="7">
    <source>
        <dbReference type="SAM" id="MobiDB-lite"/>
    </source>
</evidence>
<keyword evidence="5 8" id="KW-1133">Transmembrane helix</keyword>
<feature type="transmembrane region" description="Helical" evidence="8">
    <location>
        <begin position="152"/>
        <end position="176"/>
    </location>
</feature>
<evidence type="ECO:0000256" key="3">
    <source>
        <dbReference type="ARBA" id="ARBA00022448"/>
    </source>
</evidence>
<organism evidence="11 12">
    <name type="scientific">Malassezia furfur</name>
    <name type="common">Pityriasis versicolor infection agent</name>
    <name type="synonym">Pityrosporum furfur</name>
    <dbReference type="NCBI Taxonomy" id="55194"/>
    <lineage>
        <taxon>Eukaryota</taxon>
        <taxon>Fungi</taxon>
        <taxon>Dikarya</taxon>
        <taxon>Basidiomycota</taxon>
        <taxon>Ustilaginomycotina</taxon>
        <taxon>Malasseziomycetes</taxon>
        <taxon>Malasseziales</taxon>
        <taxon>Malasseziaceae</taxon>
        <taxon>Malassezia</taxon>
    </lineage>
</organism>